<evidence type="ECO:0000313" key="2">
    <source>
        <dbReference type="Proteomes" id="UP001597452"/>
    </source>
</evidence>
<dbReference type="SUPFAM" id="SSF69318">
    <property type="entry name" value="Integrin alpha N-terminal domain"/>
    <property type="match status" value="1"/>
</dbReference>
<gene>
    <name evidence="1" type="ORF">ACFSW4_15145</name>
</gene>
<dbReference type="EMBL" id="JBHUMZ010000052">
    <property type="protein sequence ID" value="MFD2640203.1"/>
    <property type="molecule type" value="Genomic_DNA"/>
</dbReference>
<organism evidence="1 2">
    <name type="scientific">Piscibacillus salipiscarius</name>
    <dbReference type="NCBI Taxonomy" id="299480"/>
    <lineage>
        <taxon>Bacteria</taxon>
        <taxon>Bacillati</taxon>
        <taxon>Bacillota</taxon>
        <taxon>Bacilli</taxon>
        <taxon>Bacillales</taxon>
        <taxon>Bacillaceae</taxon>
        <taxon>Piscibacillus</taxon>
    </lineage>
</organism>
<dbReference type="Proteomes" id="UP001597452">
    <property type="component" value="Unassembled WGS sequence"/>
</dbReference>
<reference evidence="2" key="1">
    <citation type="journal article" date="2019" name="Int. J. Syst. Evol. Microbiol.">
        <title>The Global Catalogue of Microorganisms (GCM) 10K type strain sequencing project: providing services to taxonomists for standard genome sequencing and annotation.</title>
        <authorList>
            <consortium name="The Broad Institute Genomics Platform"/>
            <consortium name="The Broad Institute Genome Sequencing Center for Infectious Disease"/>
            <person name="Wu L."/>
            <person name="Ma J."/>
        </authorList>
    </citation>
    <scope>NUCLEOTIDE SEQUENCE [LARGE SCALE GENOMIC DNA]</scope>
    <source>
        <strain evidence="2">TISTR 1571</strain>
    </source>
</reference>
<keyword evidence="2" id="KW-1185">Reference proteome</keyword>
<name>A0ABW5QEH2_9BACI</name>
<comment type="caution">
    <text evidence="1">The sequence shown here is derived from an EMBL/GenBank/DDBJ whole genome shotgun (WGS) entry which is preliminary data.</text>
</comment>
<dbReference type="InterPro" id="IPR028994">
    <property type="entry name" value="Integrin_alpha_N"/>
</dbReference>
<protein>
    <submittedName>
        <fullName evidence="1">VCBS repeat-containing protein</fullName>
    </submittedName>
</protein>
<evidence type="ECO:0000313" key="1">
    <source>
        <dbReference type="EMBL" id="MFD2640203.1"/>
    </source>
</evidence>
<sequence>MNFLIYGVDVHKLLHHDFKGELPTMYEIVAMTQGDVTGDGISDTVYVMGFRESDVSIIRKMSLVINDGATNLLTNIYLEEDMGYDPGLFLGDFTGDGVSDIFLNIPSGGSGATSYNYIYSFVNQQARLLFDSNVYNAEYSYTVTYQDDYKVEVVSEKNQARYMIDLSLRDSEYLNEIYYEDGTLKEPITGWVDPVSGLYPIGYSSRSPVYLLLAYQQIAGRYHADSIGYVQNRLKWDGESFVLDFQYVGIFGSQID</sequence>
<proteinExistence type="predicted"/>
<accession>A0ABW5QEH2</accession>